<dbReference type="EMBL" id="KB445564">
    <property type="protein sequence ID" value="EMC91420.1"/>
    <property type="molecule type" value="Genomic_DNA"/>
</dbReference>
<organism evidence="3 4">
    <name type="scientific">Baudoinia panamericana (strain UAMH 10762)</name>
    <name type="common">Angels' share fungus</name>
    <name type="synonym">Baudoinia compniacensis (strain UAMH 10762)</name>
    <dbReference type="NCBI Taxonomy" id="717646"/>
    <lineage>
        <taxon>Eukaryota</taxon>
        <taxon>Fungi</taxon>
        <taxon>Dikarya</taxon>
        <taxon>Ascomycota</taxon>
        <taxon>Pezizomycotina</taxon>
        <taxon>Dothideomycetes</taxon>
        <taxon>Dothideomycetidae</taxon>
        <taxon>Mycosphaerellales</taxon>
        <taxon>Teratosphaeriaceae</taxon>
        <taxon>Baudoinia</taxon>
    </lineage>
</organism>
<gene>
    <name evidence="3" type="ORF">BAUCODRAFT_53042</name>
</gene>
<dbReference type="OMA" id="LCPEVNI"/>
<evidence type="ECO:0000313" key="4">
    <source>
        <dbReference type="Proteomes" id="UP000011761"/>
    </source>
</evidence>
<dbReference type="PANTHER" id="PTHR48081">
    <property type="entry name" value="AB HYDROLASE SUPERFAMILY PROTEIN C4A8.06C"/>
    <property type="match status" value="1"/>
</dbReference>
<dbReference type="RefSeq" id="XP_007681456.1">
    <property type="nucleotide sequence ID" value="XM_007683266.1"/>
</dbReference>
<protein>
    <recommendedName>
        <fullName evidence="2">Alpha/beta hydrolase fold-3 domain-containing protein</fullName>
    </recommendedName>
</protein>
<dbReference type="GeneID" id="19115210"/>
<dbReference type="InterPro" id="IPR013094">
    <property type="entry name" value="AB_hydrolase_3"/>
</dbReference>
<evidence type="ECO:0000259" key="2">
    <source>
        <dbReference type="Pfam" id="PF07859"/>
    </source>
</evidence>
<evidence type="ECO:0000256" key="1">
    <source>
        <dbReference type="ARBA" id="ARBA00022801"/>
    </source>
</evidence>
<dbReference type="OrthoDB" id="19653at2759"/>
<dbReference type="InterPro" id="IPR029058">
    <property type="entry name" value="AB_hydrolase_fold"/>
</dbReference>
<keyword evidence="1" id="KW-0378">Hydrolase</keyword>
<keyword evidence="4" id="KW-1185">Reference proteome</keyword>
<sequence>ALVYHGGGLMVGSSEMVPKPQLEYLVSKGFLVVVPNYRLAPQVTGKQAFADCEEAYDWATSMLPKFMRLVYDVDIDPKRVVALGHSTGGTIAM</sequence>
<feature type="non-terminal residue" evidence="3">
    <location>
        <position position="93"/>
    </location>
</feature>
<dbReference type="SUPFAM" id="SSF53474">
    <property type="entry name" value="alpha/beta-Hydrolases"/>
    <property type="match status" value="1"/>
</dbReference>
<accession>M2MYP0</accession>
<dbReference type="Gene3D" id="3.40.50.1820">
    <property type="entry name" value="alpha/beta hydrolase"/>
    <property type="match status" value="1"/>
</dbReference>
<dbReference type="InterPro" id="IPR050300">
    <property type="entry name" value="GDXG_lipolytic_enzyme"/>
</dbReference>
<feature type="domain" description="Alpha/beta hydrolase fold-3" evidence="2">
    <location>
        <begin position="2"/>
        <end position="93"/>
    </location>
</feature>
<dbReference type="eggNOG" id="ENOG502RUPM">
    <property type="taxonomic scope" value="Eukaryota"/>
</dbReference>
<proteinExistence type="predicted"/>
<dbReference type="Proteomes" id="UP000011761">
    <property type="component" value="Unassembled WGS sequence"/>
</dbReference>
<dbReference type="KEGG" id="bcom:BAUCODRAFT_53042"/>
<reference evidence="3 4" key="1">
    <citation type="journal article" date="2012" name="PLoS Pathog.">
        <title>Diverse lifestyles and strategies of plant pathogenesis encoded in the genomes of eighteen Dothideomycetes fungi.</title>
        <authorList>
            <person name="Ohm R.A."/>
            <person name="Feau N."/>
            <person name="Henrissat B."/>
            <person name="Schoch C.L."/>
            <person name="Horwitz B.A."/>
            <person name="Barry K.W."/>
            <person name="Condon B.J."/>
            <person name="Copeland A.C."/>
            <person name="Dhillon B."/>
            <person name="Glaser F."/>
            <person name="Hesse C.N."/>
            <person name="Kosti I."/>
            <person name="LaButti K."/>
            <person name="Lindquist E.A."/>
            <person name="Lucas S."/>
            <person name="Salamov A.A."/>
            <person name="Bradshaw R.E."/>
            <person name="Ciuffetti L."/>
            <person name="Hamelin R.C."/>
            <person name="Kema G.H.J."/>
            <person name="Lawrence C."/>
            <person name="Scott J.A."/>
            <person name="Spatafora J.W."/>
            <person name="Turgeon B.G."/>
            <person name="de Wit P.J.G.M."/>
            <person name="Zhong S."/>
            <person name="Goodwin S.B."/>
            <person name="Grigoriev I.V."/>
        </authorList>
    </citation>
    <scope>NUCLEOTIDE SEQUENCE [LARGE SCALE GENOMIC DNA]</scope>
    <source>
        <strain evidence="3 4">UAMH 10762</strain>
    </source>
</reference>
<dbReference type="HOGENOM" id="CLU_2405264_0_0_1"/>
<name>M2MYP0_BAUPA</name>
<dbReference type="GO" id="GO:0016787">
    <property type="term" value="F:hydrolase activity"/>
    <property type="evidence" value="ECO:0007669"/>
    <property type="project" value="UniProtKB-KW"/>
</dbReference>
<dbReference type="Pfam" id="PF07859">
    <property type="entry name" value="Abhydrolase_3"/>
    <property type="match status" value="1"/>
</dbReference>
<feature type="non-terminal residue" evidence="3">
    <location>
        <position position="1"/>
    </location>
</feature>
<evidence type="ECO:0000313" key="3">
    <source>
        <dbReference type="EMBL" id="EMC91420.1"/>
    </source>
</evidence>
<dbReference type="AlphaFoldDB" id="M2MYP0"/>